<dbReference type="InterPro" id="IPR050554">
    <property type="entry name" value="Met_Synthase/Corrinoid"/>
</dbReference>
<evidence type="ECO:0000313" key="5">
    <source>
        <dbReference type="EMBL" id="SPQ00096.1"/>
    </source>
</evidence>
<dbReference type="GO" id="GO:0042558">
    <property type="term" value="P:pteridine-containing compound metabolic process"/>
    <property type="evidence" value="ECO:0007669"/>
    <property type="project" value="InterPro"/>
</dbReference>
<dbReference type="PROSITE" id="PS50972">
    <property type="entry name" value="PTERIN_BINDING"/>
    <property type="match status" value="1"/>
</dbReference>
<dbReference type="PANTHER" id="PTHR45833">
    <property type="entry name" value="METHIONINE SYNTHASE"/>
    <property type="match status" value="1"/>
</dbReference>
<name>A0A2U3QF97_9BACT</name>
<dbReference type="GO" id="GO:0102036">
    <property type="term" value="F:methyltetrahydrofolate:corrinoid/iron-sulfur protein methyltransferase activity"/>
    <property type="evidence" value="ECO:0007669"/>
    <property type="project" value="UniProtKB-EC"/>
</dbReference>
<comment type="similarity">
    <text evidence="1">Belongs to the vitamin-B12 dependent methionine synthase family.</text>
</comment>
<organism evidence="5 6">
    <name type="scientific">Candidatus Sulfobium mesophilum</name>
    <dbReference type="NCBI Taxonomy" id="2016548"/>
    <lineage>
        <taxon>Bacteria</taxon>
        <taxon>Pseudomonadati</taxon>
        <taxon>Nitrospirota</taxon>
        <taxon>Nitrospiria</taxon>
        <taxon>Nitrospirales</taxon>
        <taxon>Nitrospiraceae</taxon>
        <taxon>Candidatus Sulfobium</taxon>
    </lineage>
</organism>
<dbReference type="InterPro" id="IPR000489">
    <property type="entry name" value="Pterin-binding_dom"/>
</dbReference>
<keyword evidence="3 5" id="KW-0808">Transferase</keyword>
<feature type="domain" description="Pterin-binding" evidence="4">
    <location>
        <begin position="1"/>
        <end position="258"/>
    </location>
</feature>
<evidence type="ECO:0000313" key="6">
    <source>
        <dbReference type="Proteomes" id="UP000245125"/>
    </source>
</evidence>
<proteinExistence type="inferred from homology"/>
<dbReference type="GO" id="GO:0008705">
    <property type="term" value="F:methionine synthase activity"/>
    <property type="evidence" value="ECO:0007669"/>
    <property type="project" value="TreeGrafter"/>
</dbReference>
<evidence type="ECO:0000259" key="4">
    <source>
        <dbReference type="PROSITE" id="PS50972"/>
    </source>
</evidence>
<dbReference type="AlphaFoldDB" id="A0A2U3QF97"/>
<evidence type="ECO:0000256" key="1">
    <source>
        <dbReference type="ARBA" id="ARBA00010398"/>
    </source>
</evidence>
<keyword evidence="6" id="KW-1185">Reference proteome</keyword>
<dbReference type="GO" id="GO:0032259">
    <property type="term" value="P:methylation"/>
    <property type="evidence" value="ECO:0007669"/>
    <property type="project" value="UniProtKB-KW"/>
</dbReference>
<dbReference type="OrthoDB" id="9775133at2"/>
<keyword evidence="2 5" id="KW-0489">Methyltransferase</keyword>
<dbReference type="EMBL" id="OUUY01000061">
    <property type="protein sequence ID" value="SPQ00096.1"/>
    <property type="molecule type" value="Genomic_DNA"/>
</dbReference>
<evidence type="ECO:0000256" key="2">
    <source>
        <dbReference type="ARBA" id="ARBA00022603"/>
    </source>
</evidence>
<evidence type="ECO:0000256" key="3">
    <source>
        <dbReference type="ARBA" id="ARBA00022679"/>
    </source>
</evidence>
<dbReference type="SUPFAM" id="SSF51717">
    <property type="entry name" value="Dihydropteroate synthetase-like"/>
    <property type="match status" value="1"/>
</dbReference>
<dbReference type="Pfam" id="PF00809">
    <property type="entry name" value="Pterin_bind"/>
    <property type="match status" value="1"/>
</dbReference>
<dbReference type="Gene3D" id="3.20.20.20">
    <property type="entry name" value="Dihydropteroate synthase-like"/>
    <property type="match status" value="1"/>
</dbReference>
<reference evidence="6" key="1">
    <citation type="submission" date="2018-03" db="EMBL/GenBank/DDBJ databases">
        <authorList>
            <person name="Zecchin S."/>
        </authorList>
    </citation>
    <scope>NUCLEOTIDE SEQUENCE [LARGE SCALE GENOMIC DNA]</scope>
</reference>
<gene>
    <name evidence="5" type="primary">acsE</name>
    <name evidence="5" type="ORF">NBG4_170011</name>
</gene>
<dbReference type="GO" id="GO:0005829">
    <property type="term" value="C:cytosol"/>
    <property type="evidence" value="ECO:0007669"/>
    <property type="project" value="TreeGrafter"/>
</dbReference>
<dbReference type="EC" id="2.1.1.258" evidence="5"/>
<sequence length="285" mass="31137">MLIIGEKLSIIAKRVREAMMKKDKGPIQEIATRQWKEGSGVIDANIGPAEDGGEDLMQWMVTTIQEVVPLPVCLDTTNASAIEAGLKVHNNQWGRPLINSTSNDPERFPILELGAKYKAYVIGLTVGKGGLPADAGERAAIAADIMARAMEYGVPLEDLYLDPLVLQIATSQDHALKVIEAVKMFQEMNDPPMKTVVGLSNISNGCPKHVRPILNKYYFLMLMNAGLTSAIADAHEMAEAMSEKKLLDDVLAGKTIDNPAKMTEITKTLDVIMGKTLYAHSYLEM</sequence>
<accession>A0A2U3QF97</accession>
<dbReference type="InterPro" id="IPR011005">
    <property type="entry name" value="Dihydropteroate_synth-like_sf"/>
</dbReference>
<protein>
    <submittedName>
        <fullName evidence="5">5-methyltetrahydrofolate:corrinoid/iron-sulfur protein co-methyltransferase</fullName>
        <ecNumber evidence="5">2.1.1.258</ecNumber>
    </submittedName>
</protein>
<dbReference type="Proteomes" id="UP000245125">
    <property type="component" value="Unassembled WGS sequence"/>
</dbReference>